<dbReference type="GO" id="GO:0071949">
    <property type="term" value="F:FAD binding"/>
    <property type="evidence" value="ECO:0007669"/>
    <property type="project" value="InterPro"/>
</dbReference>
<dbReference type="Pfam" id="PF01494">
    <property type="entry name" value="FAD_binding_3"/>
    <property type="match status" value="1"/>
</dbReference>
<dbReference type="PRINTS" id="PR00420">
    <property type="entry name" value="RNGMNOXGNASE"/>
</dbReference>
<dbReference type="Gene3D" id="3.30.9.10">
    <property type="entry name" value="D-Amino Acid Oxidase, subunit A, domain 2"/>
    <property type="match status" value="1"/>
</dbReference>
<reference evidence="2" key="2">
    <citation type="submission" date="2020-01" db="EMBL/GenBank/DDBJ databases">
        <authorList>
            <person name="Algora L."/>
            <person name="Schniete J.K."/>
            <person name="MacFadyen A."/>
            <person name="Hoskisson P.A."/>
            <person name="Hunter I.S."/>
            <person name="Herron P.R."/>
        </authorList>
    </citation>
    <scope>NUCLEOTIDE SEQUENCE</scope>
    <source>
        <strain evidence="2">ATCC 10970</strain>
    </source>
</reference>
<gene>
    <name evidence="2" type="ORF">SRIM_001375</name>
</gene>
<evidence type="ECO:0000313" key="3">
    <source>
        <dbReference type="Proteomes" id="UP000011074"/>
    </source>
</evidence>
<protein>
    <recommendedName>
        <fullName evidence="1">FAD-binding domain-containing protein</fullName>
    </recommendedName>
</protein>
<proteinExistence type="predicted"/>
<accession>A0A8A1V4C1</accession>
<dbReference type="InterPro" id="IPR036188">
    <property type="entry name" value="FAD/NAD-bd_sf"/>
</dbReference>
<dbReference type="Proteomes" id="UP000011074">
    <property type="component" value="Chromosome"/>
</dbReference>
<evidence type="ECO:0000313" key="2">
    <source>
        <dbReference type="EMBL" id="QST85594.1"/>
    </source>
</evidence>
<dbReference type="SUPFAM" id="SSF51905">
    <property type="entry name" value="FAD/NAD(P)-binding domain"/>
    <property type="match status" value="1"/>
</dbReference>
<sequence>MQTVSPHPAHARTVLVSGASVAGLALAHWLRRHGFAPTVVERAPAIRPGGQAIDVRGAALDVLDRMDLLAAARAARTRMRGMSMLDADGNELWRSTEMTLSGGRLDGDDIELLRDDLTGLLYERARDGVEYVFGDSIAALDQRPDGIRVTFERTEPRDFDLVVGADGLHSKVRALAFGPEERFIRHLGAYVAVFATDNFLGLEDWQIWVQDADRASLCVYPARGNTEVRATVGFRSEPIGLDHRDTARQRAVMAERLAHLGWETPRLLKAMREAPDFHCDAMAQIQLDRWADDRVALVGDAGYCASPLSGQGTSLALVGAYVLAAELGRANGEYSTAFARYEQRMRPYVARNQALATEDMSGAAGEAALDAAKDAITLDE</sequence>
<evidence type="ECO:0000259" key="1">
    <source>
        <dbReference type="Pfam" id="PF01494"/>
    </source>
</evidence>
<dbReference type="PANTHER" id="PTHR46865">
    <property type="entry name" value="OXIDOREDUCTASE-RELATED"/>
    <property type="match status" value="1"/>
</dbReference>
<name>A0A8A1V4C1_STRR1</name>
<dbReference type="EMBL" id="CP048261">
    <property type="protein sequence ID" value="QST85594.1"/>
    <property type="molecule type" value="Genomic_DNA"/>
</dbReference>
<dbReference type="AlphaFoldDB" id="A0A8A1V4C1"/>
<dbReference type="InterPro" id="IPR051704">
    <property type="entry name" value="FAD_aromatic-hydroxylase"/>
</dbReference>
<organism evidence="2 3">
    <name type="scientific">Streptomyces rimosus subsp. rimosus (strain ATCC 10970 / DSM 40260 / JCM 4667 / NRRL 2234)</name>
    <dbReference type="NCBI Taxonomy" id="1265868"/>
    <lineage>
        <taxon>Bacteria</taxon>
        <taxon>Bacillati</taxon>
        <taxon>Actinomycetota</taxon>
        <taxon>Actinomycetes</taxon>
        <taxon>Kitasatosporales</taxon>
        <taxon>Streptomycetaceae</taxon>
        <taxon>Streptomyces</taxon>
    </lineage>
</organism>
<reference evidence="2" key="3">
    <citation type="journal article" date="2021" name="bioRxiv">
        <title>Bilateral symmetry of linear streptomycete chromosomes.</title>
        <authorList>
            <person name="Algora-Gallardo L."/>
            <person name="Schniete J.K."/>
            <person name="Mark D.R."/>
            <person name="Hunter I.S."/>
            <person name="Herron P.R."/>
        </authorList>
    </citation>
    <scope>NUCLEOTIDE SEQUENCE</scope>
    <source>
        <strain evidence="2">ATCC 10970</strain>
    </source>
</reference>
<feature type="domain" description="FAD-binding" evidence="1">
    <location>
        <begin position="13"/>
        <end position="346"/>
    </location>
</feature>
<reference evidence="2" key="1">
    <citation type="submission" date="2012-12" db="EMBL/GenBank/DDBJ databases">
        <authorList>
            <person name="Pethick F.E."/>
            <person name="MacFadyen A.C."/>
            <person name="Tang Z."/>
            <person name="Sangal V."/>
            <person name="Tze-Tze L."/>
            <person name="Chu J."/>
            <person name="Guo M."/>
            <person name="Kirby R."/>
            <person name="Hoskisson P.A."/>
            <person name="Herron P.R."/>
            <person name="Hunter I.S."/>
        </authorList>
    </citation>
    <scope>NUCLEOTIDE SEQUENCE</scope>
    <source>
        <strain evidence="2">ATCC 10970</strain>
    </source>
</reference>
<dbReference type="PANTHER" id="PTHR46865:SF2">
    <property type="entry name" value="MONOOXYGENASE"/>
    <property type="match status" value="1"/>
</dbReference>
<dbReference type="Gene3D" id="3.50.50.60">
    <property type="entry name" value="FAD/NAD(P)-binding domain"/>
    <property type="match status" value="1"/>
</dbReference>
<dbReference type="InterPro" id="IPR002938">
    <property type="entry name" value="FAD-bd"/>
</dbReference>